<evidence type="ECO:0000313" key="2">
    <source>
        <dbReference type="EMBL" id="GMR46948.1"/>
    </source>
</evidence>
<reference evidence="3" key="1">
    <citation type="submission" date="2022-10" db="EMBL/GenBank/DDBJ databases">
        <title>Genome assembly of Pristionchus species.</title>
        <authorList>
            <person name="Yoshida K."/>
            <person name="Sommer R.J."/>
        </authorList>
    </citation>
    <scope>NUCLEOTIDE SEQUENCE [LARGE SCALE GENOMIC DNA]</scope>
    <source>
        <strain evidence="3">RS5460</strain>
    </source>
</reference>
<dbReference type="EMBL" id="BTRK01000004">
    <property type="protein sequence ID" value="GMR46948.1"/>
    <property type="molecule type" value="Genomic_DNA"/>
</dbReference>
<feature type="compositionally biased region" description="Low complexity" evidence="1">
    <location>
        <begin position="78"/>
        <end position="102"/>
    </location>
</feature>
<evidence type="ECO:0000256" key="1">
    <source>
        <dbReference type="SAM" id="MobiDB-lite"/>
    </source>
</evidence>
<comment type="caution">
    <text evidence="2">The sequence shown here is derived from an EMBL/GenBank/DDBJ whole genome shotgun (WGS) entry which is preliminary data.</text>
</comment>
<name>A0AAN5I018_9BILA</name>
<protein>
    <submittedName>
        <fullName evidence="2">Uncharacterized protein</fullName>
    </submittedName>
</protein>
<dbReference type="AlphaFoldDB" id="A0AAN5I018"/>
<proteinExistence type="predicted"/>
<evidence type="ECO:0000313" key="3">
    <source>
        <dbReference type="Proteomes" id="UP001328107"/>
    </source>
</evidence>
<organism evidence="2 3">
    <name type="scientific">Pristionchus mayeri</name>
    <dbReference type="NCBI Taxonomy" id="1317129"/>
    <lineage>
        <taxon>Eukaryota</taxon>
        <taxon>Metazoa</taxon>
        <taxon>Ecdysozoa</taxon>
        <taxon>Nematoda</taxon>
        <taxon>Chromadorea</taxon>
        <taxon>Rhabditida</taxon>
        <taxon>Rhabditina</taxon>
        <taxon>Diplogasteromorpha</taxon>
        <taxon>Diplogasteroidea</taxon>
        <taxon>Neodiplogasteridae</taxon>
        <taxon>Pristionchus</taxon>
    </lineage>
</organism>
<keyword evidence="3" id="KW-1185">Reference proteome</keyword>
<gene>
    <name evidence="2" type="ORF">PMAYCL1PPCAC_17143</name>
</gene>
<sequence>MFTHRICCCSATTVLLVTQIVACILVFAACCTLRPAYMLPIIIIQVGQKNMILNKCTLQINEANKISDIDWKLSVTGSSSTLSPCSFRSSSSTATPAATKYS</sequence>
<dbReference type="PROSITE" id="PS51257">
    <property type="entry name" value="PROKAR_LIPOPROTEIN"/>
    <property type="match status" value="1"/>
</dbReference>
<accession>A0AAN5I018</accession>
<dbReference type="Proteomes" id="UP001328107">
    <property type="component" value="Unassembled WGS sequence"/>
</dbReference>
<feature type="non-terminal residue" evidence="2">
    <location>
        <position position="102"/>
    </location>
</feature>
<feature type="region of interest" description="Disordered" evidence="1">
    <location>
        <begin position="77"/>
        <end position="102"/>
    </location>
</feature>